<name>T0IEU9_9SPHN</name>
<evidence type="ECO:0000256" key="3">
    <source>
        <dbReference type="ARBA" id="ARBA00023163"/>
    </source>
</evidence>
<dbReference type="PROSITE" id="PS01117">
    <property type="entry name" value="HTH_MARR_1"/>
    <property type="match status" value="1"/>
</dbReference>
<dbReference type="GO" id="GO:0003700">
    <property type="term" value="F:DNA-binding transcription factor activity"/>
    <property type="evidence" value="ECO:0007669"/>
    <property type="project" value="InterPro"/>
</dbReference>
<protein>
    <recommendedName>
        <fullName evidence="4">HTH marR-type domain-containing protein</fullName>
    </recommendedName>
</protein>
<reference evidence="5 6" key="1">
    <citation type="journal article" date="2013" name="Genome Announc.">
        <title>Draft Genome Sequence of Sphingobium quisquiliarum Strain P25T, a Novel Hexachlorocyclohexane (HCH)-Degrading Bacterium Isolated from an HCH Dumpsite.</title>
        <authorList>
            <person name="Kumar Singh A."/>
            <person name="Sangwan N."/>
            <person name="Sharma A."/>
            <person name="Gupta V."/>
            <person name="Khurana J.P."/>
            <person name="Lal R."/>
        </authorList>
    </citation>
    <scope>NUCLEOTIDE SEQUENCE [LARGE SCALE GENOMIC DNA]</scope>
    <source>
        <strain evidence="5 6">P25</strain>
    </source>
</reference>
<dbReference type="PATRIC" id="fig|1329909.3.peg.858"/>
<dbReference type="AlphaFoldDB" id="T0IEU9"/>
<dbReference type="PRINTS" id="PR00598">
    <property type="entry name" value="HTHMARR"/>
</dbReference>
<dbReference type="InterPro" id="IPR036390">
    <property type="entry name" value="WH_DNA-bd_sf"/>
</dbReference>
<gene>
    <name evidence="5" type="ORF">L288_04500</name>
</gene>
<evidence type="ECO:0000313" key="6">
    <source>
        <dbReference type="Proteomes" id="UP000015525"/>
    </source>
</evidence>
<dbReference type="RefSeq" id="WP_021237201.1">
    <property type="nucleotide sequence ID" value="NZ_ATHO01000037.1"/>
</dbReference>
<proteinExistence type="predicted"/>
<sequence>MSRSVLTHALVQKMPQVARSWRHLADQALAELRVSASAGWCLVHLARLGPDVRQADLADELGITQPSLVRTLDQLAAMGLIERLPHPQDKRSNRVEFTPAGRDLAGRIEARLGDLARDLFDGVPDAAVEITVNMMELIARRIAERRGQA</sequence>
<dbReference type="SMART" id="SM00347">
    <property type="entry name" value="HTH_MARR"/>
    <property type="match status" value="1"/>
</dbReference>
<dbReference type="GO" id="GO:0003677">
    <property type="term" value="F:DNA binding"/>
    <property type="evidence" value="ECO:0007669"/>
    <property type="project" value="UniProtKB-KW"/>
</dbReference>
<feature type="domain" description="HTH marR-type" evidence="4">
    <location>
        <begin position="7"/>
        <end position="144"/>
    </location>
</feature>
<dbReference type="InterPro" id="IPR023187">
    <property type="entry name" value="Tscrpt_reg_MarR-type_CS"/>
</dbReference>
<dbReference type="Gene3D" id="1.10.10.10">
    <property type="entry name" value="Winged helix-like DNA-binding domain superfamily/Winged helix DNA-binding domain"/>
    <property type="match status" value="1"/>
</dbReference>
<dbReference type="GO" id="GO:0006950">
    <property type="term" value="P:response to stress"/>
    <property type="evidence" value="ECO:0007669"/>
    <property type="project" value="TreeGrafter"/>
</dbReference>
<evidence type="ECO:0000256" key="2">
    <source>
        <dbReference type="ARBA" id="ARBA00023125"/>
    </source>
</evidence>
<dbReference type="PANTHER" id="PTHR33164">
    <property type="entry name" value="TRANSCRIPTIONAL REGULATOR, MARR FAMILY"/>
    <property type="match status" value="1"/>
</dbReference>
<keyword evidence="2" id="KW-0238">DNA-binding</keyword>
<keyword evidence="3" id="KW-0804">Transcription</keyword>
<evidence type="ECO:0000256" key="1">
    <source>
        <dbReference type="ARBA" id="ARBA00023015"/>
    </source>
</evidence>
<dbReference type="Proteomes" id="UP000015525">
    <property type="component" value="Unassembled WGS sequence"/>
</dbReference>
<dbReference type="InterPro" id="IPR039422">
    <property type="entry name" value="MarR/SlyA-like"/>
</dbReference>
<comment type="caution">
    <text evidence="5">The sequence shown here is derived from an EMBL/GenBank/DDBJ whole genome shotgun (WGS) entry which is preliminary data.</text>
</comment>
<dbReference type="EMBL" id="ATHO01000037">
    <property type="protein sequence ID" value="EQB10205.1"/>
    <property type="molecule type" value="Genomic_DNA"/>
</dbReference>
<dbReference type="PROSITE" id="PS50995">
    <property type="entry name" value="HTH_MARR_2"/>
    <property type="match status" value="1"/>
</dbReference>
<dbReference type="InterPro" id="IPR000835">
    <property type="entry name" value="HTH_MarR-typ"/>
</dbReference>
<dbReference type="Pfam" id="PF12802">
    <property type="entry name" value="MarR_2"/>
    <property type="match status" value="1"/>
</dbReference>
<accession>T0IEU9</accession>
<evidence type="ECO:0000259" key="4">
    <source>
        <dbReference type="PROSITE" id="PS50995"/>
    </source>
</evidence>
<dbReference type="PANTHER" id="PTHR33164:SF64">
    <property type="entry name" value="TRANSCRIPTIONAL REGULATOR SLYA"/>
    <property type="match status" value="1"/>
</dbReference>
<dbReference type="SUPFAM" id="SSF46785">
    <property type="entry name" value="Winged helix' DNA-binding domain"/>
    <property type="match status" value="1"/>
</dbReference>
<dbReference type="InterPro" id="IPR036388">
    <property type="entry name" value="WH-like_DNA-bd_sf"/>
</dbReference>
<evidence type="ECO:0000313" key="5">
    <source>
        <dbReference type="EMBL" id="EQB10205.1"/>
    </source>
</evidence>
<keyword evidence="1" id="KW-0805">Transcription regulation</keyword>
<keyword evidence="6" id="KW-1185">Reference proteome</keyword>
<organism evidence="5 6">
    <name type="scientific">Sphingobium quisquiliarum P25</name>
    <dbReference type="NCBI Taxonomy" id="1329909"/>
    <lineage>
        <taxon>Bacteria</taxon>
        <taxon>Pseudomonadati</taxon>
        <taxon>Pseudomonadota</taxon>
        <taxon>Alphaproteobacteria</taxon>
        <taxon>Sphingomonadales</taxon>
        <taxon>Sphingomonadaceae</taxon>
        <taxon>Sphingobium</taxon>
    </lineage>
</organism>